<dbReference type="SUPFAM" id="SSF55729">
    <property type="entry name" value="Acyl-CoA N-acyltransferases (Nat)"/>
    <property type="match status" value="1"/>
</dbReference>
<reference evidence="2 3" key="1">
    <citation type="submission" date="2021-01" db="EMBL/GenBank/DDBJ databases">
        <title>Whole genome shotgun sequence of Actinoplanes deccanensis NBRC 13994.</title>
        <authorList>
            <person name="Komaki H."/>
            <person name="Tamura T."/>
        </authorList>
    </citation>
    <scope>NUCLEOTIDE SEQUENCE [LARGE SCALE GENOMIC DNA]</scope>
    <source>
        <strain evidence="2 3">NBRC 13994</strain>
    </source>
</reference>
<sequence>MTDSTGTREMAVRQAAARDLEPVIKLMATAFTYSIHGPWLISDEHARHQVLHRFFRIIVPHAMVHAQVDVIGAGQAAAIWYRLDGTQGPRIPGFKSRLAEATGEHLGRFVELAKTRAAHHPSGRHDHLAYLAVQPGSRRQGLGSQLLDHHHRLLDRKGRHAFVEATTNADSLLFARHGYDPIDLYVPGSGGPPLYQMWRHSRR</sequence>
<evidence type="ECO:0000313" key="2">
    <source>
        <dbReference type="EMBL" id="GID73716.1"/>
    </source>
</evidence>
<accession>A0ABQ3Y135</accession>
<dbReference type="CDD" id="cd04301">
    <property type="entry name" value="NAT_SF"/>
    <property type="match status" value="1"/>
</dbReference>
<comment type="caution">
    <text evidence="2">The sequence shown here is derived from an EMBL/GenBank/DDBJ whole genome shotgun (WGS) entry which is preliminary data.</text>
</comment>
<dbReference type="Proteomes" id="UP000609879">
    <property type="component" value="Unassembled WGS sequence"/>
</dbReference>
<feature type="domain" description="N-acetyltransferase" evidence="1">
    <location>
        <begin position="120"/>
        <end position="179"/>
    </location>
</feature>
<dbReference type="PANTHER" id="PTHR42791">
    <property type="entry name" value="GNAT FAMILY ACETYLTRANSFERASE"/>
    <property type="match status" value="1"/>
</dbReference>
<dbReference type="Gene3D" id="3.40.630.30">
    <property type="match status" value="1"/>
</dbReference>
<dbReference type="InterPro" id="IPR016181">
    <property type="entry name" value="Acyl_CoA_acyltransferase"/>
</dbReference>
<dbReference type="InterPro" id="IPR052523">
    <property type="entry name" value="Trichothecene_AcTrans"/>
</dbReference>
<dbReference type="Pfam" id="PF13508">
    <property type="entry name" value="Acetyltransf_7"/>
    <property type="match status" value="1"/>
</dbReference>
<keyword evidence="3" id="KW-1185">Reference proteome</keyword>
<gene>
    <name evidence="2" type="ORF">Ade02nite_23570</name>
</gene>
<evidence type="ECO:0000313" key="3">
    <source>
        <dbReference type="Proteomes" id="UP000609879"/>
    </source>
</evidence>
<dbReference type="PANTHER" id="PTHR42791:SF1">
    <property type="entry name" value="N-ACETYLTRANSFERASE DOMAIN-CONTAINING PROTEIN"/>
    <property type="match status" value="1"/>
</dbReference>
<evidence type="ECO:0000259" key="1">
    <source>
        <dbReference type="Pfam" id="PF13508"/>
    </source>
</evidence>
<dbReference type="EMBL" id="BOMI01000037">
    <property type="protein sequence ID" value="GID73716.1"/>
    <property type="molecule type" value="Genomic_DNA"/>
</dbReference>
<protein>
    <recommendedName>
        <fullName evidence="1">N-acetyltransferase domain-containing protein</fullName>
    </recommendedName>
</protein>
<organism evidence="2 3">
    <name type="scientific">Paractinoplanes deccanensis</name>
    <dbReference type="NCBI Taxonomy" id="113561"/>
    <lineage>
        <taxon>Bacteria</taxon>
        <taxon>Bacillati</taxon>
        <taxon>Actinomycetota</taxon>
        <taxon>Actinomycetes</taxon>
        <taxon>Micromonosporales</taxon>
        <taxon>Micromonosporaceae</taxon>
        <taxon>Paractinoplanes</taxon>
    </lineage>
</organism>
<name>A0ABQ3Y135_9ACTN</name>
<proteinExistence type="predicted"/>
<dbReference type="RefSeq" id="WP_203761623.1">
    <property type="nucleotide sequence ID" value="NZ_BAAABO010000027.1"/>
</dbReference>
<dbReference type="InterPro" id="IPR000182">
    <property type="entry name" value="GNAT_dom"/>
</dbReference>